<feature type="binding site" evidence="12">
    <location>
        <begin position="132"/>
        <end position="135"/>
    </location>
    <ligand>
        <name>NAD(+)</name>
        <dbReference type="ChEBI" id="CHEBI:57540"/>
    </ligand>
</feature>
<accession>A0A660SLZ4</accession>
<evidence type="ECO:0000256" key="6">
    <source>
        <dbReference type="ARBA" id="ARBA00023027"/>
    </source>
</evidence>
<keyword evidence="9" id="KW-1208">Phospholipid metabolism</keyword>
<evidence type="ECO:0000256" key="12">
    <source>
        <dbReference type="PIRSR" id="PIRSR000112-3"/>
    </source>
</evidence>
<dbReference type="AlphaFoldDB" id="A0A660SLZ4"/>
<dbReference type="PANTHER" id="PTHR43616">
    <property type="entry name" value="GLYCEROL DEHYDROGENASE"/>
    <property type="match status" value="1"/>
</dbReference>
<evidence type="ECO:0000256" key="10">
    <source>
        <dbReference type="PIRSR" id="PIRSR000112-1"/>
    </source>
</evidence>
<evidence type="ECO:0000256" key="8">
    <source>
        <dbReference type="ARBA" id="ARBA00023209"/>
    </source>
</evidence>
<feature type="binding site" evidence="11">
    <location>
        <position position="137"/>
    </location>
    <ligand>
        <name>glycerol</name>
        <dbReference type="ChEBI" id="CHEBI:17754"/>
    </ligand>
</feature>
<evidence type="ECO:0000256" key="5">
    <source>
        <dbReference type="ARBA" id="ARBA00023002"/>
    </source>
</evidence>
<keyword evidence="1" id="KW-0963">Cytoplasm</keyword>
<evidence type="ECO:0000313" key="13">
    <source>
        <dbReference type="EMBL" id="RKX70970.1"/>
    </source>
</evidence>
<evidence type="ECO:0000256" key="3">
    <source>
        <dbReference type="ARBA" id="ARBA00022723"/>
    </source>
</evidence>
<feature type="binding site" evidence="12">
    <location>
        <position position="141"/>
    </location>
    <ligand>
        <name>NAD(+)</name>
        <dbReference type="ChEBI" id="CHEBI:57540"/>
    </ligand>
</feature>
<reference evidence="13 14" key="1">
    <citation type="submission" date="2018-06" db="EMBL/GenBank/DDBJ databases">
        <title>Extensive metabolic versatility and redundancy in microbially diverse, dynamic hydrothermal sediments.</title>
        <authorList>
            <person name="Dombrowski N."/>
            <person name="Teske A."/>
            <person name="Baker B.J."/>
        </authorList>
    </citation>
    <scope>NUCLEOTIDE SEQUENCE [LARGE SCALE GENOMIC DNA]</scope>
    <source>
        <strain evidence="13">B36_G15</strain>
    </source>
</reference>
<feature type="binding site" evidence="10">
    <location>
        <position position="279"/>
    </location>
    <ligand>
        <name>glycerol</name>
        <dbReference type="ChEBI" id="CHEBI:17754"/>
    </ligand>
</feature>
<dbReference type="Gene3D" id="3.40.50.1970">
    <property type="match status" value="1"/>
</dbReference>
<feature type="binding site" evidence="10">
    <location>
        <position position="263"/>
    </location>
    <ligand>
        <name>glycerol</name>
        <dbReference type="ChEBI" id="CHEBI:17754"/>
    </ligand>
</feature>
<name>A0A660SLZ4_UNCW3</name>
<dbReference type="InterPro" id="IPR032837">
    <property type="entry name" value="G1PDH"/>
</dbReference>
<keyword evidence="10" id="KW-0862">Zinc</keyword>
<dbReference type="PANTHER" id="PTHR43616:SF5">
    <property type="entry name" value="GLYCEROL DEHYDROGENASE 1"/>
    <property type="match status" value="1"/>
</dbReference>
<dbReference type="Gene3D" id="1.20.1090.10">
    <property type="entry name" value="Dehydroquinate synthase-like - alpha domain"/>
    <property type="match status" value="1"/>
</dbReference>
<evidence type="ECO:0000256" key="9">
    <source>
        <dbReference type="ARBA" id="ARBA00023264"/>
    </source>
</evidence>
<evidence type="ECO:0000256" key="11">
    <source>
        <dbReference type="PIRSR" id="PIRSR000112-2"/>
    </source>
</evidence>
<dbReference type="SUPFAM" id="SSF56796">
    <property type="entry name" value="Dehydroquinate synthase-like"/>
    <property type="match status" value="1"/>
</dbReference>
<protein>
    <submittedName>
        <fullName evidence="13">Glycerol-1-phosphate dehydrogenase</fullName>
    </submittedName>
</protein>
<keyword evidence="7" id="KW-0443">Lipid metabolism</keyword>
<keyword evidence="8" id="KW-0594">Phospholipid biosynthesis</keyword>
<feature type="binding site" evidence="12">
    <location>
        <begin position="110"/>
        <end position="114"/>
    </location>
    <ligand>
        <name>NAD(+)</name>
        <dbReference type="ChEBI" id="CHEBI:57540"/>
    </ligand>
</feature>
<keyword evidence="5" id="KW-0560">Oxidoreductase</keyword>
<dbReference type="GO" id="GO:0008654">
    <property type="term" value="P:phospholipid biosynthetic process"/>
    <property type="evidence" value="ECO:0007669"/>
    <property type="project" value="UniProtKB-KW"/>
</dbReference>
<keyword evidence="4" id="KW-0521">NADP</keyword>
<dbReference type="CDD" id="cd08174">
    <property type="entry name" value="G1PDH-like"/>
    <property type="match status" value="1"/>
</dbReference>
<dbReference type="GO" id="GO:0046872">
    <property type="term" value="F:metal ion binding"/>
    <property type="evidence" value="ECO:0007669"/>
    <property type="project" value="UniProtKB-KW"/>
</dbReference>
<keyword evidence="2" id="KW-0444">Lipid biosynthesis</keyword>
<proteinExistence type="predicted"/>
<dbReference type="PIRSF" id="PIRSF000112">
    <property type="entry name" value="Glycerol_dehydrogenase"/>
    <property type="match status" value="1"/>
</dbReference>
<evidence type="ECO:0000256" key="7">
    <source>
        <dbReference type="ARBA" id="ARBA00023098"/>
    </source>
</evidence>
<sequence length="366" mass="40271">MRNLKHILVSGMGGLVPVLLRNLDIPIFIEIGSGLIRRLKPIISNYNLNFSYPLFLFGKRTYQISGAPAVREFTHYEIEYVGPSREEEVRRIEGLITERLHDVVIGIGGGRVLDVAKLAAARKNVGFISVPTIPSNDGIASPVAVIENGGENQSIRARVPMGIVVDIDLFHIAPTRQLKAGIGDLIANISALHDWRLAFDDGRDNFDPFAAMLSRLAVEGLIKFENPDLKDHGFIERLVIGLILSGIAMGIAGSSRPASGSEHEISHAIDHLFGGRGLHGEQVAITTLFTLHLQKQPTDRIRAIYERVAMPKRIDAIGLSIDNFVQAVQYAPKTRPGRYTILEKLNLSRDEIRTVALESGIWSGSR</sequence>
<gene>
    <name evidence="13" type="ORF">DRP53_03125</name>
</gene>
<dbReference type="Pfam" id="PF13685">
    <property type="entry name" value="Fe-ADH_2"/>
    <property type="match status" value="1"/>
</dbReference>
<comment type="cofactor">
    <cofactor evidence="10">
        <name>Zn(2+)</name>
        <dbReference type="ChEBI" id="CHEBI:29105"/>
    </cofactor>
    <text evidence="10">Binds 1 zinc ion per subunit.</text>
</comment>
<feature type="binding site" evidence="10">
    <location>
        <position position="184"/>
    </location>
    <ligand>
        <name>glycerol</name>
        <dbReference type="ChEBI" id="CHEBI:17754"/>
    </ligand>
</feature>
<evidence type="ECO:0000256" key="1">
    <source>
        <dbReference type="ARBA" id="ARBA00022490"/>
    </source>
</evidence>
<comment type="caution">
    <text evidence="13">The sequence shown here is derived from an EMBL/GenBank/DDBJ whole genome shotgun (WGS) entry which is preliminary data.</text>
</comment>
<dbReference type="InterPro" id="IPR016205">
    <property type="entry name" value="Glycerol_DH"/>
</dbReference>
<organism evidence="13 14">
    <name type="scientific">candidate division WOR-3 bacterium</name>
    <dbReference type="NCBI Taxonomy" id="2052148"/>
    <lineage>
        <taxon>Bacteria</taxon>
        <taxon>Bacteria division WOR-3</taxon>
    </lineage>
</organism>
<evidence type="ECO:0000256" key="4">
    <source>
        <dbReference type="ARBA" id="ARBA00022857"/>
    </source>
</evidence>
<evidence type="ECO:0000256" key="2">
    <source>
        <dbReference type="ARBA" id="ARBA00022516"/>
    </source>
</evidence>
<keyword evidence="6 12" id="KW-0520">NAD</keyword>
<evidence type="ECO:0000313" key="14">
    <source>
        <dbReference type="Proteomes" id="UP000268469"/>
    </source>
</evidence>
<dbReference type="EMBL" id="QNBE01000021">
    <property type="protein sequence ID" value="RKX70970.1"/>
    <property type="molecule type" value="Genomic_DNA"/>
</dbReference>
<dbReference type="Proteomes" id="UP000268469">
    <property type="component" value="Unassembled WGS sequence"/>
</dbReference>
<dbReference type="GO" id="GO:0016614">
    <property type="term" value="F:oxidoreductase activity, acting on CH-OH group of donors"/>
    <property type="evidence" value="ECO:0007669"/>
    <property type="project" value="InterPro"/>
</dbReference>
<keyword evidence="3 10" id="KW-0479">Metal-binding</keyword>